<proteinExistence type="predicted"/>
<accession>A0A8X6PH62</accession>
<evidence type="ECO:0000313" key="1">
    <source>
        <dbReference type="EMBL" id="GFT67973.1"/>
    </source>
</evidence>
<keyword evidence="2" id="KW-1185">Reference proteome</keyword>
<dbReference type="EMBL" id="BMAW01020412">
    <property type="protein sequence ID" value="GFT67973.1"/>
    <property type="molecule type" value="Genomic_DNA"/>
</dbReference>
<organism evidence="1 2">
    <name type="scientific">Nephila pilipes</name>
    <name type="common">Giant wood spider</name>
    <name type="synonym">Nephila maculata</name>
    <dbReference type="NCBI Taxonomy" id="299642"/>
    <lineage>
        <taxon>Eukaryota</taxon>
        <taxon>Metazoa</taxon>
        <taxon>Ecdysozoa</taxon>
        <taxon>Arthropoda</taxon>
        <taxon>Chelicerata</taxon>
        <taxon>Arachnida</taxon>
        <taxon>Araneae</taxon>
        <taxon>Araneomorphae</taxon>
        <taxon>Entelegynae</taxon>
        <taxon>Araneoidea</taxon>
        <taxon>Nephilidae</taxon>
        <taxon>Nephila</taxon>
    </lineage>
</organism>
<name>A0A8X6PH62_NEPPI</name>
<reference evidence="1" key="1">
    <citation type="submission" date="2020-08" db="EMBL/GenBank/DDBJ databases">
        <title>Multicomponent nature underlies the extraordinary mechanical properties of spider dragline silk.</title>
        <authorList>
            <person name="Kono N."/>
            <person name="Nakamura H."/>
            <person name="Mori M."/>
            <person name="Yoshida Y."/>
            <person name="Ohtoshi R."/>
            <person name="Malay A.D."/>
            <person name="Moran D.A.P."/>
            <person name="Tomita M."/>
            <person name="Numata K."/>
            <person name="Arakawa K."/>
        </authorList>
    </citation>
    <scope>NUCLEOTIDE SEQUENCE</scope>
</reference>
<comment type="caution">
    <text evidence="1">The sequence shown here is derived from an EMBL/GenBank/DDBJ whole genome shotgun (WGS) entry which is preliminary data.</text>
</comment>
<evidence type="ECO:0000313" key="2">
    <source>
        <dbReference type="Proteomes" id="UP000887013"/>
    </source>
</evidence>
<dbReference type="Proteomes" id="UP000887013">
    <property type="component" value="Unassembled WGS sequence"/>
</dbReference>
<protein>
    <submittedName>
        <fullName evidence="1">Uncharacterized protein</fullName>
    </submittedName>
</protein>
<dbReference type="AlphaFoldDB" id="A0A8X6PH62"/>
<gene>
    <name evidence="1" type="ORF">NPIL_385561</name>
</gene>
<sequence length="91" mass="9909">MTKSPSVLLDSNSRINDNNRFTFLPEQPSFTITRTITCLLKEAIMICIISRGEISARTTIDEDVIPACSGVTWSKVGSGKHPLIVFAGAPK</sequence>